<comment type="similarity">
    <text evidence="2">Belongs to the RIX1/PELP1 family.</text>
</comment>
<dbReference type="PANTHER" id="PTHR34105:SF1">
    <property type="entry name" value="PROLINE-, GLUTAMIC ACID- AND LEUCINE-RICH PROTEIN 1"/>
    <property type="match status" value="1"/>
</dbReference>
<dbReference type="Proteomes" id="UP001141552">
    <property type="component" value="Unassembled WGS sequence"/>
</dbReference>
<dbReference type="OrthoDB" id="20900at2759"/>
<protein>
    <recommendedName>
        <fullName evidence="5">Pre-rRNA-processing protein RIX1 N-terminal domain-containing protein</fullName>
    </recommendedName>
</protein>
<organism evidence="6 7">
    <name type="scientific">Turnera subulata</name>
    <dbReference type="NCBI Taxonomy" id="218843"/>
    <lineage>
        <taxon>Eukaryota</taxon>
        <taxon>Viridiplantae</taxon>
        <taxon>Streptophyta</taxon>
        <taxon>Embryophyta</taxon>
        <taxon>Tracheophyta</taxon>
        <taxon>Spermatophyta</taxon>
        <taxon>Magnoliopsida</taxon>
        <taxon>eudicotyledons</taxon>
        <taxon>Gunneridae</taxon>
        <taxon>Pentapetalae</taxon>
        <taxon>rosids</taxon>
        <taxon>fabids</taxon>
        <taxon>Malpighiales</taxon>
        <taxon>Passifloraceae</taxon>
        <taxon>Turnera</taxon>
    </lineage>
</organism>
<evidence type="ECO:0000256" key="4">
    <source>
        <dbReference type="SAM" id="MobiDB-lite"/>
    </source>
</evidence>
<evidence type="ECO:0000256" key="1">
    <source>
        <dbReference type="ARBA" id="ARBA00004123"/>
    </source>
</evidence>
<evidence type="ECO:0000313" key="7">
    <source>
        <dbReference type="Proteomes" id="UP001141552"/>
    </source>
</evidence>
<sequence length="837" mass="91352">MAGLTDAKNMYDVALRPAMLRTILQEDLPDEKKPFSSPSSLSRIVSLLQTHRLLSEPLPDSGGKLTQRWKSAVDDWIARLLSLLSTTTPDKCWAGICLLGVTCQECSPELFLSSYTVWFEKLLVHIQSSPADSQFVKVAACNSISDLITRLGGFPNVKKEGTSLSGKIVQPVLKLLNEDSSDALCEGAVHLLCAVINFFPGSLHRHYDTVETTVVSKILCGRCSINVSKKLAHCLALLPKARDEDSWLSSMRKILLLVNGFLTEIFQGLEEDAKWDEAVRLLVPPGEVPPLTLWDQQLLEQGSDKEKKRSKLSSISVLMFSCCLMLNNPYPVQVTVPIRSLLALVERVLMVDGSLSYTRSHFVISAEQEFICSELPVLHSYSLDLLSSVIKGIRSQLLPHAARTVRLVKEYFKSCELPDLRIKIYSIAKMLLMSMGVGIAIYLAQEVVNNSLLDLNPTDDGISSAQNSKASSDALLQHSSRKRKQGTTGSLEQQHDRILLETASHNHPTTPASLKIAALEALEALLTVGGALKSESWRSKVDHIIITMAIDSCKGGSINEERFLCNGHASVYADLHLAALRALLASVLSPSRVRPPHLARALELFNRGRQETGTKVSEFCAHALLALEVLIHPRGLPLVDFSAASSYDEVSHRFSEAIFSGGKKLSIPFSSGMQELGHSPPDSDDDLYENWLDSSKETKAPGDSLGKTIESEAPSEILRVQQGEQIPEGGSSGGKSDGTNDKELTAATVDVEMRQCGDTIMGEVHRFQESTSIQLHESSEGITVPKSVEDPKVTEKLTGIVSGADGLEIANVVMADKSLESDMESIPDIVDAEPDSD</sequence>
<reference evidence="6" key="2">
    <citation type="journal article" date="2023" name="Plants (Basel)">
        <title>Annotation of the Turnera subulata (Passifloraceae) Draft Genome Reveals the S-Locus Evolved after the Divergence of Turneroideae from Passifloroideae in a Stepwise Manner.</title>
        <authorList>
            <person name="Henning P.M."/>
            <person name="Roalson E.H."/>
            <person name="Mir W."/>
            <person name="McCubbin A.G."/>
            <person name="Shore J.S."/>
        </authorList>
    </citation>
    <scope>NUCLEOTIDE SEQUENCE</scope>
    <source>
        <strain evidence="6">F60SS</strain>
    </source>
</reference>
<feature type="region of interest" description="Disordered" evidence="4">
    <location>
        <begin position="695"/>
        <end position="716"/>
    </location>
</feature>
<comment type="subcellular location">
    <subcellularLocation>
        <location evidence="1">Nucleus</location>
    </subcellularLocation>
</comment>
<reference evidence="6" key="1">
    <citation type="submission" date="2022-02" db="EMBL/GenBank/DDBJ databases">
        <authorList>
            <person name="Henning P.M."/>
            <person name="McCubbin A.G."/>
            <person name="Shore J.S."/>
        </authorList>
    </citation>
    <scope>NUCLEOTIDE SEQUENCE</scope>
    <source>
        <strain evidence="6">F60SS</strain>
        <tissue evidence="6">Leaves</tissue>
    </source>
</reference>
<dbReference type="SUPFAM" id="SSF48371">
    <property type="entry name" value="ARM repeat"/>
    <property type="match status" value="1"/>
</dbReference>
<dbReference type="InterPro" id="IPR016024">
    <property type="entry name" value="ARM-type_fold"/>
</dbReference>
<evidence type="ECO:0000256" key="3">
    <source>
        <dbReference type="ARBA" id="ARBA00023242"/>
    </source>
</evidence>
<dbReference type="GO" id="GO:0006364">
    <property type="term" value="P:rRNA processing"/>
    <property type="evidence" value="ECO:0007669"/>
    <property type="project" value="TreeGrafter"/>
</dbReference>
<evidence type="ECO:0000259" key="5">
    <source>
        <dbReference type="Pfam" id="PF08167"/>
    </source>
</evidence>
<proteinExistence type="inferred from homology"/>
<dbReference type="InterPro" id="IPR012583">
    <property type="entry name" value="RIX1_N"/>
</dbReference>
<dbReference type="EMBL" id="JAKUCV010005293">
    <property type="protein sequence ID" value="KAJ4831740.1"/>
    <property type="molecule type" value="Genomic_DNA"/>
</dbReference>
<name>A0A9Q0FJC5_9ROSI</name>
<feature type="region of interest" description="Disordered" evidence="4">
    <location>
        <begin position="472"/>
        <end position="492"/>
    </location>
</feature>
<dbReference type="PANTHER" id="PTHR34105">
    <property type="entry name" value="PROLINE-, GLUTAMIC ACID- AND LEUCINE-RICH PROTEIN 1"/>
    <property type="match status" value="1"/>
</dbReference>
<evidence type="ECO:0000256" key="2">
    <source>
        <dbReference type="ARBA" id="ARBA00010511"/>
    </source>
</evidence>
<comment type="caution">
    <text evidence="6">The sequence shown here is derived from an EMBL/GenBank/DDBJ whole genome shotgun (WGS) entry which is preliminary data.</text>
</comment>
<evidence type="ECO:0000313" key="6">
    <source>
        <dbReference type="EMBL" id="KAJ4831740.1"/>
    </source>
</evidence>
<accession>A0A9Q0FJC5</accession>
<dbReference type="Pfam" id="PF08167">
    <property type="entry name" value="RIX1"/>
    <property type="match status" value="1"/>
</dbReference>
<feature type="domain" description="Pre-rRNA-processing protein RIX1 N-terminal" evidence="5">
    <location>
        <begin position="24"/>
        <end position="218"/>
    </location>
</feature>
<dbReference type="InterPro" id="IPR011989">
    <property type="entry name" value="ARM-like"/>
</dbReference>
<dbReference type="AlphaFoldDB" id="A0A9Q0FJC5"/>
<gene>
    <name evidence="6" type="ORF">Tsubulata_031012</name>
</gene>
<keyword evidence="3" id="KW-0539">Nucleus</keyword>
<keyword evidence="7" id="KW-1185">Reference proteome</keyword>
<dbReference type="Gene3D" id="1.25.10.10">
    <property type="entry name" value="Leucine-rich Repeat Variant"/>
    <property type="match status" value="1"/>
</dbReference>
<dbReference type="GO" id="GO:0005634">
    <property type="term" value="C:nucleus"/>
    <property type="evidence" value="ECO:0007669"/>
    <property type="project" value="UniProtKB-SubCell"/>
</dbReference>